<dbReference type="EMBL" id="CAJOBA010071120">
    <property type="protein sequence ID" value="CAF4392408.1"/>
    <property type="molecule type" value="Genomic_DNA"/>
</dbReference>
<gene>
    <name evidence="1" type="ORF">OVA965_LOCUS41448</name>
    <name evidence="2" type="ORF">TMI583_LOCUS43106</name>
</gene>
<evidence type="ECO:0000313" key="3">
    <source>
        <dbReference type="Proteomes" id="UP000677228"/>
    </source>
</evidence>
<evidence type="ECO:0000313" key="2">
    <source>
        <dbReference type="EMBL" id="CAF4392408.1"/>
    </source>
</evidence>
<evidence type="ECO:0000313" key="1">
    <source>
        <dbReference type="EMBL" id="CAF1589148.1"/>
    </source>
</evidence>
<name>A0A8S2FYI6_9BILA</name>
<dbReference type="Proteomes" id="UP000682733">
    <property type="component" value="Unassembled WGS sequence"/>
</dbReference>
<comment type="caution">
    <text evidence="1">The sequence shown here is derived from an EMBL/GenBank/DDBJ whole genome shotgun (WGS) entry which is preliminary data.</text>
</comment>
<dbReference type="AlphaFoldDB" id="A0A8S2FYI6"/>
<organism evidence="1 3">
    <name type="scientific">Didymodactylos carnosus</name>
    <dbReference type="NCBI Taxonomy" id="1234261"/>
    <lineage>
        <taxon>Eukaryota</taxon>
        <taxon>Metazoa</taxon>
        <taxon>Spiralia</taxon>
        <taxon>Gnathifera</taxon>
        <taxon>Rotifera</taxon>
        <taxon>Eurotatoria</taxon>
        <taxon>Bdelloidea</taxon>
        <taxon>Philodinida</taxon>
        <taxon>Philodinidae</taxon>
        <taxon>Didymodactylos</taxon>
    </lineage>
</organism>
<proteinExistence type="predicted"/>
<dbReference type="Proteomes" id="UP000677228">
    <property type="component" value="Unassembled WGS sequence"/>
</dbReference>
<sequence>TIETPEYAHFMIGCDRSPLSGQQYCAHHIHTSHSQQTNLVEEDDDDYILLRNRDVTSPSFGLGLDGRKLGLG</sequence>
<protein>
    <submittedName>
        <fullName evidence="1">Uncharacterized protein</fullName>
    </submittedName>
</protein>
<dbReference type="EMBL" id="CAJNOK010047758">
    <property type="protein sequence ID" value="CAF1589148.1"/>
    <property type="molecule type" value="Genomic_DNA"/>
</dbReference>
<reference evidence="1" key="1">
    <citation type="submission" date="2021-02" db="EMBL/GenBank/DDBJ databases">
        <authorList>
            <person name="Nowell W R."/>
        </authorList>
    </citation>
    <scope>NUCLEOTIDE SEQUENCE</scope>
</reference>
<feature type="non-terminal residue" evidence="1">
    <location>
        <position position="1"/>
    </location>
</feature>
<accession>A0A8S2FYI6</accession>